<feature type="compositionally biased region" description="Polar residues" evidence="7">
    <location>
        <begin position="1"/>
        <end position="13"/>
    </location>
</feature>
<evidence type="ECO:0000256" key="6">
    <source>
        <dbReference type="ARBA" id="ARBA00022840"/>
    </source>
</evidence>
<evidence type="ECO:0000256" key="3">
    <source>
        <dbReference type="ARBA" id="ARBA00022679"/>
    </source>
</evidence>
<organism evidence="9 10">
    <name type="scientific">Egibacter rhizosphaerae</name>
    <dbReference type="NCBI Taxonomy" id="1670831"/>
    <lineage>
        <taxon>Bacteria</taxon>
        <taxon>Bacillati</taxon>
        <taxon>Actinomycetota</taxon>
        <taxon>Nitriliruptoria</taxon>
        <taxon>Egibacterales</taxon>
        <taxon>Egibacteraceae</taxon>
        <taxon>Egibacter</taxon>
    </lineage>
</organism>
<keyword evidence="2 9" id="KW-0723">Serine/threonine-protein kinase</keyword>
<sequence length="543" mass="56140">MNEQPPERTSSGDGPTDCSHGPRANQQRPDVPGYELLDRLGNGDAGSVWRARRHDASGPFVGIKYVPGPSEELHRETALLRGLDHPHIIGILDTADTGNGVALVMRFAEGGSLADRLGSHGPLSWPEAIEVIAPVAEALSAAHRRGVLHGHVKPANVLLTERDEPLLADFGRAGTDEAADSAGTPGPSDPAVEAGTAPSRASDVRSLGALAYETIAGQRPLPGPGGVPRLDMVVQDVPPAIADTIDEALTVGPDDCLDPAALAARLRAARPGATAVGRVPTAPTTEGPGTTAAPPLRRGSAAAVVRDARAPGPGALDRARAFRPRPLVARGRARRGPRVRWSVVIALAAALLVGPVAVAVSWPTDERAPTGVEGGGADEREGSVEPDEPADEAGSLEPDAAGGIDEDPGPAGPGAGHGTCPRPPTGEASTSLAADVTGDGCDERVLWDGERLEVRSAEDAWTFELSAPDQDLLVGDWNCDGSATPGLYAPATGRILLFDRWPAADEQAQPARTREAGVIHGAPRVSTDSQGCDRIEVSRRRPS</sequence>
<accession>A0A411YG27</accession>
<evidence type="ECO:0000313" key="9">
    <source>
        <dbReference type="EMBL" id="QBI20042.1"/>
    </source>
</evidence>
<evidence type="ECO:0000256" key="2">
    <source>
        <dbReference type="ARBA" id="ARBA00022527"/>
    </source>
</evidence>
<keyword evidence="10" id="KW-1185">Reference proteome</keyword>
<evidence type="ECO:0000313" key="10">
    <source>
        <dbReference type="Proteomes" id="UP000291469"/>
    </source>
</evidence>
<dbReference type="Pfam" id="PF00069">
    <property type="entry name" value="Pkinase"/>
    <property type="match status" value="1"/>
</dbReference>
<feature type="region of interest" description="Disordered" evidence="7">
    <location>
        <begin position="507"/>
        <end position="543"/>
    </location>
</feature>
<dbReference type="CDD" id="cd14014">
    <property type="entry name" value="STKc_PknB_like"/>
    <property type="match status" value="1"/>
</dbReference>
<dbReference type="RefSeq" id="WP_131155039.1">
    <property type="nucleotide sequence ID" value="NZ_CP036402.1"/>
</dbReference>
<keyword evidence="5 9" id="KW-0418">Kinase</keyword>
<dbReference type="GO" id="GO:0004674">
    <property type="term" value="F:protein serine/threonine kinase activity"/>
    <property type="evidence" value="ECO:0007669"/>
    <property type="project" value="UniProtKB-KW"/>
</dbReference>
<dbReference type="PANTHER" id="PTHR43289:SF6">
    <property type="entry name" value="SERINE_THREONINE-PROTEIN KINASE NEKL-3"/>
    <property type="match status" value="1"/>
</dbReference>
<feature type="region of interest" description="Disordered" evidence="7">
    <location>
        <begin position="274"/>
        <end position="297"/>
    </location>
</feature>
<evidence type="ECO:0000256" key="7">
    <source>
        <dbReference type="SAM" id="MobiDB-lite"/>
    </source>
</evidence>
<dbReference type="InterPro" id="IPR011009">
    <property type="entry name" value="Kinase-like_dom_sf"/>
</dbReference>
<name>A0A411YG27_9ACTN</name>
<reference evidence="9 10" key="1">
    <citation type="submission" date="2019-01" db="EMBL/GenBank/DDBJ databases">
        <title>Egibacter rhizosphaerae EGI 80759T.</title>
        <authorList>
            <person name="Chen D.-D."/>
            <person name="Tian Y."/>
            <person name="Jiao J.-Y."/>
            <person name="Zhang X.-T."/>
            <person name="Zhang Y.-G."/>
            <person name="Zhang Y."/>
            <person name="Xiao M."/>
            <person name="Shu W.-S."/>
            <person name="Li W.-J."/>
        </authorList>
    </citation>
    <scope>NUCLEOTIDE SEQUENCE [LARGE SCALE GENOMIC DNA]</scope>
    <source>
        <strain evidence="9 10">EGI 80759</strain>
    </source>
</reference>
<evidence type="ECO:0000256" key="4">
    <source>
        <dbReference type="ARBA" id="ARBA00022741"/>
    </source>
</evidence>
<feature type="region of interest" description="Disordered" evidence="7">
    <location>
        <begin position="175"/>
        <end position="202"/>
    </location>
</feature>
<keyword evidence="6" id="KW-0067">ATP-binding</keyword>
<dbReference type="EC" id="2.7.11.1" evidence="1"/>
<evidence type="ECO:0000256" key="1">
    <source>
        <dbReference type="ARBA" id="ARBA00012513"/>
    </source>
</evidence>
<dbReference type="SUPFAM" id="SSF56112">
    <property type="entry name" value="Protein kinase-like (PK-like)"/>
    <property type="match status" value="1"/>
</dbReference>
<feature type="domain" description="Protein kinase" evidence="8">
    <location>
        <begin position="34"/>
        <end position="273"/>
    </location>
</feature>
<feature type="region of interest" description="Disordered" evidence="7">
    <location>
        <begin position="1"/>
        <end position="33"/>
    </location>
</feature>
<proteinExistence type="predicted"/>
<keyword evidence="3" id="KW-0808">Transferase</keyword>
<dbReference type="Proteomes" id="UP000291469">
    <property type="component" value="Chromosome"/>
</dbReference>
<dbReference type="AlphaFoldDB" id="A0A411YG27"/>
<evidence type="ECO:0000256" key="5">
    <source>
        <dbReference type="ARBA" id="ARBA00022777"/>
    </source>
</evidence>
<dbReference type="GO" id="GO:0005524">
    <property type="term" value="F:ATP binding"/>
    <property type="evidence" value="ECO:0007669"/>
    <property type="project" value="UniProtKB-KW"/>
</dbReference>
<feature type="region of interest" description="Disordered" evidence="7">
    <location>
        <begin position="366"/>
        <end position="437"/>
    </location>
</feature>
<protein>
    <recommendedName>
        <fullName evidence="1">non-specific serine/threonine protein kinase</fullName>
        <ecNumber evidence="1">2.7.11.1</ecNumber>
    </recommendedName>
</protein>
<dbReference type="PANTHER" id="PTHR43289">
    <property type="entry name" value="MITOGEN-ACTIVATED PROTEIN KINASE KINASE KINASE 20-RELATED"/>
    <property type="match status" value="1"/>
</dbReference>
<keyword evidence="4" id="KW-0547">Nucleotide-binding</keyword>
<dbReference type="KEGG" id="erz:ER308_11045"/>
<feature type="compositionally biased region" description="Low complexity" evidence="7">
    <location>
        <begin position="274"/>
        <end position="295"/>
    </location>
</feature>
<dbReference type="Gene3D" id="1.10.510.10">
    <property type="entry name" value="Transferase(Phosphotransferase) domain 1"/>
    <property type="match status" value="1"/>
</dbReference>
<feature type="compositionally biased region" description="Basic and acidic residues" evidence="7">
    <location>
        <begin position="531"/>
        <end position="543"/>
    </location>
</feature>
<dbReference type="PROSITE" id="PS50011">
    <property type="entry name" value="PROTEIN_KINASE_DOM"/>
    <property type="match status" value="1"/>
</dbReference>
<dbReference type="EMBL" id="CP036402">
    <property type="protein sequence ID" value="QBI20042.1"/>
    <property type="molecule type" value="Genomic_DNA"/>
</dbReference>
<dbReference type="InterPro" id="IPR000719">
    <property type="entry name" value="Prot_kinase_dom"/>
</dbReference>
<gene>
    <name evidence="9" type="ORF">ER308_11045</name>
</gene>
<evidence type="ECO:0000259" key="8">
    <source>
        <dbReference type="PROSITE" id="PS50011"/>
    </source>
</evidence>
<dbReference type="OrthoDB" id="3778994at2"/>